<evidence type="ECO:0000313" key="2">
    <source>
        <dbReference type="Proteomes" id="UP000316639"/>
    </source>
</evidence>
<evidence type="ECO:0000313" key="1">
    <source>
        <dbReference type="EMBL" id="TWP48675.1"/>
    </source>
</evidence>
<dbReference type="GO" id="GO:0006508">
    <property type="term" value="P:proteolysis"/>
    <property type="evidence" value="ECO:0007669"/>
    <property type="project" value="InterPro"/>
</dbReference>
<reference evidence="1 2" key="1">
    <citation type="submission" date="2019-07" db="EMBL/GenBank/DDBJ databases">
        <title>Lentzea xizangensis sp. nov., isolated from Qinghai-Tibetan Plateau Soils.</title>
        <authorList>
            <person name="Huang J."/>
        </authorList>
    </citation>
    <scope>NUCLEOTIDE SEQUENCE [LARGE SCALE GENOMIC DNA]</scope>
    <source>
        <strain evidence="1 2">FXJ1.1311</strain>
    </source>
</reference>
<dbReference type="InterPro" id="IPR029058">
    <property type="entry name" value="AB_hydrolase_fold"/>
</dbReference>
<protein>
    <submittedName>
        <fullName evidence="1">Peptidase S10</fullName>
    </submittedName>
</protein>
<dbReference type="Proteomes" id="UP000316639">
    <property type="component" value="Unassembled WGS sequence"/>
</dbReference>
<accession>A0A563ENG4</accession>
<dbReference type="OrthoDB" id="9770107at2"/>
<dbReference type="Gene3D" id="3.40.50.1820">
    <property type="entry name" value="alpha/beta hydrolase"/>
    <property type="match status" value="1"/>
</dbReference>
<gene>
    <name evidence="1" type="ORF">FKR81_27530</name>
</gene>
<dbReference type="RefSeq" id="WP_146355973.1">
    <property type="nucleotide sequence ID" value="NZ_VOBR01000019.1"/>
</dbReference>
<keyword evidence="2" id="KW-1185">Reference proteome</keyword>
<dbReference type="SUPFAM" id="SSF53474">
    <property type="entry name" value="alpha/beta-Hydrolases"/>
    <property type="match status" value="1"/>
</dbReference>
<organism evidence="1 2">
    <name type="scientific">Lentzea tibetensis</name>
    <dbReference type="NCBI Taxonomy" id="2591470"/>
    <lineage>
        <taxon>Bacteria</taxon>
        <taxon>Bacillati</taxon>
        <taxon>Actinomycetota</taxon>
        <taxon>Actinomycetes</taxon>
        <taxon>Pseudonocardiales</taxon>
        <taxon>Pseudonocardiaceae</taxon>
        <taxon>Lentzea</taxon>
    </lineage>
</organism>
<dbReference type="GO" id="GO:0004185">
    <property type="term" value="F:serine-type carboxypeptidase activity"/>
    <property type="evidence" value="ECO:0007669"/>
    <property type="project" value="InterPro"/>
</dbReference>
<dbReference type="InterPro" id="IPR001563">
    <property type="entry name" value="Peptidase_S10"/>
</dbReference>
<sequence>MSEEEKAEPTPPPADDLVTTQHSITVKRRKLNYTATTGRVVLREEVLTDGAFDGHKPKAEVFVTSYTLDGADPAKRPVTFAFNGGPGSSSVWLHLGLLGPRRVLSGDVGDMVPPPYGIGDNPETLLADSDLVFIDPVSTGYSRAAKGEKPGAYHGFQGDIESVAEVIRLWTSRNGRWMSPKFLCGESYGTLRAAGLAEHLQSRHGMFLNGLMLISSVLDFATLEFNEGHDLGYSLYLPTYTAIAHYHGKIDGTLPERLAEAEEYASRDYPWALGRGSRLSTEERQEAVAKVAALTGLSEDYVDRVNLRVEHIRFYTELLRAERRTVGRLDGRFSGWDNDYGREQLSEDPSFSAIMGPYTAALNHYVRTELEYENDLPYEIISRAVHPWSYKEFEGAHVTVAGKLAAAMRANPHLKVHVAFGHYDGATPYFAAEHMIAHLAIPKELHENIESAYYPAGHMMYVHEPSRVQQSADLAKFVKASSNV</sequence>
<dbReference type="Pfam" id="PF00450">
    <property type="entry name" value="Peptidase_S10"/>
    <property type="match status" value="1"/>
</dbReference>
<proteinExistence type="predicted"/>
<dbReference type="EMBL" id="VOBR01000019">
    <property type="protein sequence ID" value="TWP48675.1"/>
    <property type="molecule type" value="Genomic_DNA"/>
</dbReference>
<name>A0A563ENG4_9PSEU</name>
<dbReference type="AlphaFoldDB" id="A0A563ENG4"/>
<comment type="caution">
    <text evidence="1">The sequence shown here is derived from an EMBL/GenBank/DDBJ whole genome shotgun (WGS) entry which is preliminary data.</text>
</comment>